<reference evidence="2 3" key="1">
    <citation type="submission" date="2020-03" db="EMBL/GenBank/DDBJ databases">
        <title>Soil Listeria distribution.</title>
        <authorList>
            <person name="Liao J."/>
            <person name="Wiedmann M."/>
        </authorList>
    </citation>
    <scope>NUCLEOTIDE SEQUENCE [LARGE SCALE GENOMIC DNA]</scope>
    <source>
        <strain evidence="2 3">FSL L7-0297</strain>
    </source>
</reference>
<dbReference type="EMBL" id="JAARXV010000005">
    <property type="protein sequence ID" value="MBC2142840.1"/>
    <property type="molecule type" value="Genomic_DNA"/>
</dbReference>
<dbReference type="InterPro" id="IPR011050">
    <property type="entry name" value="Pectin_lyase_fold/virulence"/>
</dbReference>
<evidence type="ECO:0000256" key="1">
    <source>
        <dbReference type="SAM" id="Coils"/>
    </source>
</evidence>
<evidence type="ECO:0000313" key="2">
    <source>
        <dbReference type="EMBL" id="MBC2142840.1"/>
    </source>
</evidence>
<keyword evidence="1" id="KW-0175">Coiled coil</keyword>
<feature type="coiled-coil region" evidence="1">
    <location>
        <begin position="91"/>
        <end position="118"/>
    </location>
</feature>
<dbReference type="AlphaFoldDB" id="A0AB73HAR1"/>
<protein>
    <recommendedName>
        <fullName evidence="4">Gp19</fullName>
    </recommendedName>
</protein>
<dbReference type="Gene3D" id="3.30.1910.20">
    <property type="entry name" value="asparaginyl-tRNA synthetase, N-terminal domain"/>
    <property type="match status" value="1"/>
</dbReference>
<organism evidence="2 3">
    <name type="scientific">Listeria innocua</name>
    <dbReference type="NCBI Taxonomy" id="1642"/>
    <lineage>
        <taxon>Bacteria</taxon>
        <taxon>Bacillati</taxon>
        <taxon>Bacillota</taxon>
        <taxon>Bacilli</taxon>
        <taxon>Bacillales</taxon>
        <taxon>Listeriaceae</taxon>
        <taxon>Listeria</taxon>
    </lineage>
</organism>
<proteinExistence type="predicted"/>
<accession>A0AB73HAR1</accession>
<dbReference type="Proteomes" id="UP000552309">
    <property type="component" value="Unassembled WGS sequence"/>
</dbReference>
<name>A0AB73HAR1_LISIO</name>
<comment type="caution">
    <text evidence="2">The sequence shown here is derived from an EMBL/GenBank/DDBJ whole genome shotgun (WGS) entry which is preliminary data.</text>
</comment>
<dbReference type="RefSeq" id="WP_185543618.1">
    <property type="nucleotide sequence ID" value="NZ_JAARXV010000005.1"/>
</dbReference>
<sequence length="343" mass="38300">MNNFLERWNDYLFTAIKLNQFNDNMTQIEKCFIELQQSINKTDQRINNLILNVSGDDITEVVDARVSTNGHIYSTLESRLNSESINIASSLSDTNDRLESVENSNASIEKTLNELYGNVIDNLVIYVSKSRGNDVAGEGTFDNPYQTIQKAANAIPKIVSGIDVEIICEPDNYDEDVIIETIFGAEHVYLRSSNSTVVDAKVQDTGFYIRSVTFSSISSQCVLEGMTQSTSITQNDSIVNFLRVDYASVGNCRFDKNIKNTDKITIKYDQTKGGTVANCFISNQNMILKAIYNSTCNFPLSNVMDSISNTGLHAQRSIIYSDYEDADIVASTKVVREYGGQVW</sequence>
<evidence type="ECO:0000313" key="3">
    <source>
        <dbReference type="Proteomes" id="UP000552309"/>
    </source>
</evidence>
<dbReference type="SUPFAM" id="SSF51126">
    <property type="entry name" value="Pectin lyase-like"/>
    <property type="match status" value="1"/>
</dbReference>
<evidence type="ECO:0008006" key="4">
    <source>
        <dbReference type="Google" id="ProtNLM"/>
    </source>
</evidence>
<gene>
    <name evidence="2" type="ORF">HCA89_11000</name>
</gene>